<evidence type="ECO:0000313" key="7">
    <source>
        <dbReference type="WBParaSite" id="HPLM_0001452101-mRNA-1"/>
    </source>
</evidence>
<dbReference type="Pfam" id="PF05186">
    <property type="entry name" value="Dpy-30"/>
    <property type="match status" value="1"/>
</dbReference>
<dbReference type="EMBL" id="UZAF01018597">
    <property type="protein sequence ID" value="VDO53074.1"/>
    <property type="molecule type" value="Genomic_DNA"/>
</dbReference>
<dbReference type="CDD" id="cd22965">
    <property type="entry name" value="DD_DPY30_SDC1"/>
    <property type="match status" value="1"/>
</dbReference>
<dbReference type="STRING" id="6290.A0A0N4WSJ9"/>
<keyword evidence="3" id="KW-0539">Nucleus</keyword>
<reference evidence="7" key="1">
    <citation type="submission" date="2017-02" db="UniProtKB">
        <authorList>
            <consortium name="WormBaseParasite"/>
        </authorList>
    </citation>
    <scope>IDENTIFICATION</scope>
</reference>
<dbReference type="InterPro" id="IPR007858">
    <property type="entry name" value="Dpy-30_motif"/>
</dbReference>
<protein>
    <submittedName>
        <fullName evidence="7">Dpy-30 domain-containing protein</fullName>
    </submittedName>
</protein>
<keyword evidence="6" id="KW-1185">Reference proteome</keyword>
<evidence type="ECO:0000313" key="6">
    <source>
        <dbReference type="Proteomes" id="UP000268014"/>
    </source>
</evidence>
<dbReference type="Gene3D" id="1.20.890.10">
    <property type="entry name" value="cAMP-dependent protein kinase regulatory subunit, dimerization-anchoring domain"/>
    <property type="match status" value="1"/>
</dbReference>
<dbReference type="Proteomes" id="UP000268014">
    <property type="component" value="Unassembled WGS sequence"/>
</dbReference>
<gene>
    <name evidence="5" type="ORF">HPLM_LOCUS14513</name>
</gene>
<evidence type="ECO:0000313" key="5">
    <source>
        <dbReference type="EMBL" id="VDO53074.1"/>
    </source>
</evidence>
<dbReference type="AlphaFoldDB" id="A0A0N4WSJ9"/>
<sequence>MTVQENASAAPAAAPAAPAPAQVAPPATAAATAAPQAAGVLAPPRAAPAIPTRQYLDQTVVPILLQALGALAKDRPENPIDFLINFLIKEKERYQPSTENVS</sequence>
<comment type="subcellular location">
    <subcellularLocation>
        <location evidence="1">Nucleus</location>
    </subcellularLocation>
</comment>
<evidence type="ECO:0000256" key="3">
    <source>
        <dbReference type="ARBA" id="ARBA00023242"/>
    </source>
</evidence>
<accession>A0A0N4WSJ9</accession>
<comment type="similarity">
    <text evidence="2">Belongs to the dpy-30 family.</text>
</comment>
<organism evidence="7">
    <name type="scientific">Haemonchus placei</name>
    <name type="common">Barber's pole worm</name>
    <dbReference type="NCBI Taxonomy" id="6290"/>
    <lineage>
        <taxon>Eukaryota</taxon>
        <taxon>Metazoa</taxon>
        <taxon>Ecdysozoa</taxon>
        <taxon>Nematoda</taxon>
        <taxon>Chromadorea</taxon>
        <taxon>Rhabditida</taxon>
        <taxon>Rhabditina</taxon>
        <taxon>Rhabditomorpha</taxon>
        <taxon>Strongyloidea</taxon>
        <taxon>Trichostrongylidae</taxon>
        <taxon>Haemonchus</taxon>
    </lineage>
</organism>
<evidence type="ECO:0000256" key="1">
    <source>
        <dbReference type="ARBA" id="ARBA00004123"/>
    </source>
</evidence>
<evidence type="ECO:0000256" key="4">
    <source>
        <dbReference type="SAM" id="MobiDB-lite"/>
    </source>
</evidence>
<dbReference type="GO" id="GO:0005634">
    <property type="term" value="C:nucleus"/>
    <property type="evidence" value="ECO:0007669"/>
    <property type="project" value="UniProtKB-SubCell"/>
</dbReference>
<dbReference type="InterPro" id="IPR049629">
    <property type="entry name" value="DPY30_SDC1_DD"/>
</dbReference>
<dbReference type="OMA" id="GCEENNS"/>
<dbReference type="OrthoDB" id="417678at2759"/>
<feature type="region of interest" description="Disordered" evidence="4">
    <location>
        <begin position="1"/>
        <end position="38"/>
    </location>
</feature>
<reference evidence="5 6" key="2">
    <citation type="submission" date="2018-11" db="EMBL/GenBank/DDBJ databases">
        <authorList>
            <consortium name="Pathogen Informatics"/>
        </authorList>
    </citation>
    <scope>NUCLEOTIDE SEQUENCE [LARGE SCALE GENOMIC DNA]</scope>
    <source>
        <strain evidence="5 6">MHpl1</strain>
    </source>
</reference>
<name>A0A0N4WSJ9_HAEPC</name>
<dbReference type="WBParaSite" id="HPLM_0001452101-mRNA-1">
    <property type="protein sequence ID" value="HPLM_0001452101-mRNA-1"/>
    <property type="gene ID" value="HPLM_0001452101"/>
</dbReference>
<evidence type="ECO:0000256" key="2">
    <source>
        <dbReference type="ARBA" id="ARBA00010849"/>
    </source>
</evidence>
<proteinExistence type="inferred from homology"/>
<feature type="compositionally biased region" description="Low complexity" evidence="4">
    <location>
        <begin position="7"/>
        <end position="38"/>
    </location>
</feature>